<dbReference type="GO" id="GO:0070476">
    <property type="term" value="P:rRNA (guanine-N7)-methylation"/>
    <property type="evidence" value="ECO:0007669"/>
    <property type="project" value="InterPro"/>
</dbReference>
<comment type="similarity">
    <text evidence="3">Belongs to the class I-like SAM-binding methyltransferase superfamily. BUD23/WBSCR22 family.</text>
</comment>
<evidence type="ECO:0000256" key="1">
    <source>
        <dbReference type="ARBA" id="ARBA00004123"/>
    </source>
</evidence>
<sequence>MAGRRPEYSNPPEQFYNEEEAKKYTSNSRMVKIQAELAERAYELLELDDDEPRILLDIGCGSGLSGEILTEYGHEWIGVDISEYMLKVAKEDNETSGDLICMDIGLGLPFKPGCFDGAFSISAIQWLCHSNTSEENPQRRLHEFFQSLYSCLARGARAVFQFYPENKDQCDLICQQALKAGFRGGLVVDYPESTKAKKIFLVINAGGNIPVAPKPLTNIEESGRNQIQNIDRASHRQHGNKQKKPQKGTKAFIEANKDRLRRRGKEVRASSKYTGRKRH</sequence>
<evidence type="ECO:0000313" key="13">
    <source>
        <dbReference type="Proteomes" id="UP001201812"/>
    </source>
</evidence>
<keyword evidence="7" id="KW-0949">S-adenosyl-L-methionine</keyword>
<dbReference type="SUPFAM" id="SSF53335">
    <property type="entry name" value="S-adenosyl-L-methionine-dependent methyltransferases"/>
    <property type="match status" value="1"/>
</dbReference>
<dbReference type="InterPro" id="IPR013216">
    <property type="entry name" value="Methyltransf_11"/>
</dbReference>
<dbReference type="GO" id="GO:0005730">
    <property type="term" value="C:nucleolus"/>
    <property type="evidence" value="ECO:0007669"/>
    <property type="project" value="TreeGrafter"/>
</dbReference>
<dbReference type="Gene3D" id="3.40.50.150">
    <property type="entry name" value="Vaccinia Virus protein VP39"/>
    <property type="match status" value="1"/>
</dbReference>
<feature type="region of interest" description="Disordered" evidence="9">
    <location>
        <begin position="231"/>
        <end position="279"/>
    </location>
</feature>
<feature type="region of interest" description="Disordered" evidence="9">
    <location>
        <begin position="1"/>
        <end position="21"/>
    </location>
</feature>
<dbReference type="InterPro" id="IPR029063">
    <property type="entry name" value="SAM-dependent_MTases_sf"/>
</dbReference>
<comment type="caution">
    <text evidence="12">The sequence shown here is derived from an EMBL/GenBank/DDBJ whole genome shotgun (WGS) entry which is preliminary data.</text>
</comment>
<dbReference type="Proteomes" id="UP001201812">
    <property type="component" value="Unassembled WGS sequence"/>
</dbReference>
<evidence type="ECO:0000256" key="4">
    <source>
        <dbReference type="ARBA" id="ARBA00022490"/>
    </source>
</evidence>
<accession>A0AAD4R6S0</accession>
<dbReference type="FunFam" id="3.40.50.150:FF:000216">
    <property type="entry name" value="S-adenosylmethionine-dependent methyltransferase, putative"/>
    <property type="match status" value="1"/>
</dbReference>
<dbReference type="EMBL" id="JAKKPZ010000006">
    <property type="protein sequence ID" value="KAI1720219.1"/>
    <property type="molecule type" value="Genomic_DNA"/>
</dbReference>
<dbReference type="PANTHER" id="PTHR12734">
    <property type="entry name" value="METHYLTRANSFERASE-RELATED"/>
    <property type="match status" value="1"/>
</dbReference>
<evidence type="ECO:0000259" key="10">
    <source>
        <dbReference type="Pfam" id="PF08241"/>
    </source>
</evidence>
<keyword evidence="4" id="KW-0963">Cytoplasm</keyword>
<keyword evidence="13" id="KW-1185">Reference proteome</keyword>
<reference evidence="12" key="1">
    <citation type="submission" date="2022-01" db="EMBL/GenBank/DDBJ databases">
        <title>Genome Sequence Resource for Two Populations of Ditylenchus destructor, the Migratory Endoparasitic Phytonematode.</title>
        <authorList>
            <person name="Zhang H."/>
            <person name="Lin R."/>
            <person name="Xie B."/>
        </authorList>
    </citation>
    <scope>NUCLEOTIDE SEQUENCE</scope>
    <source>
        <strain evidence="12">BazhouSP</strain>
    </source>
</reference>
<dbReference type="Pfam" id="PF08241">
    <property type="entry name" value="Methyltransf_11"/>
    <property type="match status" value="1"/>
</dbReference>
<keyword evidence="6" id="KW-0808">Transferase</keyword>
<dbReference type="GO" id="GO:0005737">
    <property type="term" value="C:cytoplasm"/>
    <property type="evidence" value="ECO:0007669"/>
    <property type="project" value="UniProtKB-SubCell"/>
</dbReference>
<evidence type="ECO:0000256" key="8">
    <source>
        <dbReference type="ARBA" id="ARBA00023242"/>
    </source>
</evidence>
<dbReference type="PANTHER" id="PTHR12734:SF0">
    <property type="entry name" value="18S RRNA (GUANINE-N(7))-METHYLTRANSFERASE-RELATED"/>
    <property type="match status" value="1"/>
</dbReference>
<dbReference type="AlphaFoldDB" id="A0AAD4R6S0"/>
<evidence type="ECO:0000256" key="2">
    <source>
        <dbReference type="ARBA" id="ARBA00004496"/>
    </source>
</evidence>
<keyword evidence="8" id="KW-0539">Nucleus</keyword>
<evidence type="ECO:0000256" key="6">
    <source>
        <dbReference type="ARBA" id="ARBA00022679"/>
    </source>
</evidence>
<dbReference type="Pfam" id="PF12589">
    <property type="entry name" value="WBS_methylT"/>
    <property type="match status" value="1"/>
</dbReference>
<evidence type="ECO:0000259" key="11">
    <source>
        <dbReference type="Pfam" id="PF12589"/>
    </source>
</evidence>
<name>A0AAD4R6S0_9BILA</name>
<feature type="domain" description="18S rRNA (guanine(1575)-N(7))-methyltransferase Bud23 C-terminal" evidence="11">
    <location>
        <begin position="212"/>
        <end position="278"/>
    </location>
</feature>
<protein>
    <submittedName>
        <fullName evidence="12">Methyltransferase domain-containing protein</fullName>
    </submittedName>
</protein>
<gene>
    <name evidence="12" type="ORF">DdX_05599</name>
</gene>
<keyword evidence="5 12" id="KW-0489">Methyltransferase</keyword>
<feature type="compositionally biased region" description="Basic residues" evidence="9">
    <location>
        <begin position="235"/>
        <end position="247"/>
    </location>
</feature>
<proteinExistence type="inferred from homology"/>
<feature type="domain" description="Methyltransferase type 11" evidence="10">
    <location>
        <begin position="56"/>
        <end position="147"/>
    </location>
</feature>
<evidence type="ECO:0000256" key="5">
    <source>
        <dbReference type="ARBA" id="ARBA00022603"/>
    </source>
</evidence>
<dbReference type="InterPro" id="IPR022238">
    <property type="entry name" value="Bud23_C"/>
</dbReference>
<evidence type="ECO:0000256" key="9">
    <source>
        <dbReference type="SAM" id="MobiDB-lite"/>
    </source>
</evidence>
<dbReference type="GO" id="GO:0016435">
    <property type="term" value="F:rRNA (guanine) methyltransferase activity"/>
    <property type="evidence" value="ECO:0007669"/>
    <property type="project" value="InterPro"/>
</dbReference>
<comment type="subcellular location">
    <subcellularLocation>
        <location evidence="2">Cytoplasm</location>
    </subcellularLocation>
    <subcellularLocation>
        <location evidence="1">Nucleus</location>
    </subcellularLocation>
</comment>
<evidence type="ECO:0000256" key="3">
    <source>
        <dbReference type="ARBA" id="ARBA00005547"/>
    </source>
</evidence>
<dbReference type="CDD" id="cd02440">
    <property type="entry name" value="AdoMet_MTases"/>
    <property type="match status" value="1"/>
</dbReference>
<evidence type="ECO:0000256" key="7">
    <source>
        <dbReference type="ARBA" id="ARBA00022691"/>
    </source>
</evidence>
<organism evidence="12 13">
    <name type="scientific">Ditylenchus destructor</name>
    <dbReference type="NCBI Taxonomy" id="166010"/>
    <lineage>
        <taxon>Eukaryota</taxon>
        <taxon>Metazoa</taxon>
        <taxon>Ecdysozoa</taxon>
        <taxon>Nematoda</taxon>
        <taxon>Chromadorea</taxon>
        <taxon>Rhabditida</taxon>
        <taxon>Tylenchina</taxon>
        <taxon>Tylenchomorpha</taxon>
        <taxon>Sphaerularioidea</taxon>
        <taxon>Anguinidae</taxon>
        <taxon>Anguininae</taxon>
        <taxon>Ditylenchus</taxon>
    </lineage>
</organism>
<evidence type="ECO:0000313" key="12">
    <source>
        <dbReference type="EMBL" id="KAI1720219.1"/>
    </source>
</evidence>
<dbReference type="InterPro" id="IPR039769">
    <property type="entry name" value="Bud23-like"/>
</dbReference>